<dbReference type="OrthoDB" id="7509769at2"/>
<evidence type="ECO:0000256" key="1">
    <source>
        <dbReference type="SAM" id="MobiDB-lite"/>
    </source>
</evidence>
<feature type="region of interest" description="Disordered" evidence="1">
    <location>
        <begin position="62"/>
        <end position="84"/>
    </location>
</feature>
<name>A0A1D8AFR1_9SPHN</name>
<geneLocation type="plasmid" evidence="2 3">
    <name>pSA2</name>
</geneLocation>
<accession>A0A1D8AFR1</accession>
<keyword evidence="3" id="KW-1185">Reference proteome</keyword>
<organism evidence="2 3">
    <name type="scientific">Novosphingobium resinovorum</name>
    <dbReference type="NCBI Taxonomy" id="158500"/>
    <lineage>
        <taxon>Bacteria</taxon>
        <taxon>Pseudomonadati</taxon>
        <taxon>Pseudomonadota</taxon>
        <taxon>Alphaproteobacteria</taxon>
        <taxon>Sphingomonadales</taxon>
        <taxon>Sphingomonadaceae</taxon>
        <taxon>Novosphingobium</taxon>
    </lineage>
</organism>
<evidence type="ECO:0000313" key="2">
    <source>
        <dbReference type="EMBL" id="AOR80947.1"/>
    </source>
</evidence>
<sequence>MSRLRLIGAIAGNKAAEHVRGVNGTAGTLLGFAAPTVLRRMGPLGLVAAVAGGYAYKKYVDRQDAQKSRSQRPSGFAEPTRTQA</sequence>
<dbReference type="AlphaFoldDB" id="A0A1D8AFR1"/>
<dbReference type="EMBL" id="CP017077">
    <property type="protein sequence ID" value="AOR80947.1"/>
    <property type="molecule type" value="Genomic_DNA"/>
</dbReference>
<dbReference type="KEGG" id="nre:BES08_26340"/>
<proteinExistence type="predicted"/>
<keyword evidence="2" id="KW-0614">Plasmid</keyword>
<reference evidence="3" key="1">
    <citation type="journal article" date="2017" name="J. Biotechnol.">
        <title>Complete genome sequence of Novosphingobium resinovorum SA1, a versatile xenobiotic-degrading bacterium capable of utilizing sulfanilic acid.</title>
        <authorList>
            <person name="Hegedus B."/>
            <person name="Kos P.B."/>
            <person name="Balint B."/>
            <person name="Maroti G."/>
            <person name="Gan H.M."/>
            <person name="Perei K."/>
            <person name="Rakhely G."/>
        </authorList>
    </citation>
    <scope>NUCLEOTIDE SEQUENCE [LARGE SCALE GENOMIC DNA]</scope>
    <source>
        <strain evidence="3">SA1</strain>
    </source>
</reference>
<gene>
    <name evidence="2" type="ORF">BES08_26340</name>
</gene>
<evidence type="ECO:0000313" key="3">
    <source>
        <dbReference type="Proteomes" id="UP000094626"/>
    </source>
</evidence>
<protein>
    <submittedName>
        <fullName evidence="2">Uncharacterized protein</fullName>
    </submittedName>
</protein>
<dbReference type="Proteomes" id="UP000094626">
    <property type="component" value="Plasmid pSA2"/>
</dbReference>